<keyword evidence="1" id="KW-1133">Transmembrane helix</keyword>
<feature type="transmembrane region" description="Helical" evidence="1">
    <location>
        <begin position="174"/>
        <end position="194"/>
    </location>
</feature>
<evidence type="ECO:0000313" key="2">
    <source>
        <dbReference type="EMBL" id="MBT0664161.1"/>
    </source>
</evidence>
<reference evidence="2 3" key="1">
    <citation type="submission" date="2021-05" db="EMBL/GenBank/DDBJ databases">
        <title>The draft genome of Geobacter pelophilus DSM 12255.</title>
        <authorList>
            <person name="Xu Z."/>
            <person name="Masuda Y."/>
            <person name="Itoh H."/>
            <person name="Senoo K."/>
        </authorList>
    </citation>
    <scope>NUCLEOTIDE SEQUENCE [LARGE SCALE GENOMIC DNA]</scope>
    <source>
        <strain evidence="2 3">DSM 12255</strain>
    </source>
</reference>
<feature type="transmembrane region" description="Helical" evidence="1">
    <location>
        <begin position="24"/>
        <end position="42"/>
    </location>
</feature>
<sequence>MADIDVPDYEELAEQAKNRFGRRVALVTALYAVLLAITSLGGNNAGKDMMLSQQQASNQWAFYQSKVMREHTYRIEAIKTKALLVERGGAMVPEARKQYVELLALAEKESARYAAEKKEIEVKAKQQEQSRDVSMRKDPYFDFAEAFLQIAIVMSSIAILSSSFVVFCISAASAACGTLLMVNGFTLMFALPFLG</sequence>
<protein>
    <submittedName>
        <fullName evidence="2">DUF4337 family protein</fullName>
    </submittedName>
</protein>
<dbReference type="RefSeq" id="WP_214170924.1">
    <property type="nucleotide sequence ID" value="NZ_JAHCVJ010000002.1"/>
</dbReference>
<proteinExistence type="predicted"/>
<dbReference type="AlphaFoldDB" id="A0AAW4L7A0"/>
<evidence type="ECO:0000256" key="1">
    <source>
        <dbReference type="SAM" id="Phobius"/>
    </source>
</evidence>
<dbReference type="InterPro" id="IPR025570">
    <property type="entry name" value="DUF4337"/>
</dbReference>
<keyword evidence="3" id="KW-1185">Reference proteome</keyword>
<name>A0AAW4L7A0_9BACT</name>
<keyword evidence="1" id="KW-0472">Membrane</keyword>
<keyword evidence="1" id="KW-0812">Transmembrane</keyword>
<organism evidence="2 3">
    <name type="scientific">Geoanaerobacter pelophilus</name>
    <dbReference type="NCBI Taxonomy" id="60036"/>
    <lineage>
        <taxon>Bacteria</taxon>
        <taxon>Pseudomonadati</taxon>
        <taxon>Thermodesulfobacteriota</taxon>
        <taxon>Desulfuromonadia</taxon>
        <taxon>Geobacterales</taxon>
        <taxon>Geobacteraceae</taxon>
        <taxon>Geoanaerobacter</taxon>
    </lineage>
</organism>
<accession>A0AAW4L7A0</accession>
<comment type="caution">
    <text evidence="2">The sequence shown here is derived from an EMBL/GenBank/DDBJ whole genome shotgun (WGS) entry which is preliminary data.</text>
</comment>
<dbReference type="Proteomes" id="UP000811899">
    <property type="component" value="Unassembled WGS sequence"/>
</dbReference>
<evidence type="ECO:0000313" key="3">
    <source>
        <dbReference type="Proteomes" id="UP000811899"/>
    </source>
</evidence>
<dbReference type="Pfam" id="PF14235">
    <property type="entry name" value="DUF4337"/>
    <property type="match status" value="1"/>
</dbReference>
<gene>
    <name evidence="2" type="ORF">KI809_07585</name>
</gene>
<dbReference type="EMBL" id="JAHCVJ010000002">
    <property type="protein sequence ID" value="MBT0664161.1"/>
    <property type="molecule type" value="Genomic_DNA"/>
</dbReference>
<feature type="transmembrane region" description="Helical" evidence="1">
    <location>
        <begin position="146"/>
        <end position="167"/>
    </location>
</feature>